<organism evidence="2 3">
    <name type="scientific">Alosa alosa</name>
    <name type="common">allis shad</name>
    <dbReference type="NCBI Taxonomy" id="278164"/>
    <lineage>
        <taxon>Eukaryota</taxon>
        <taxon>Metazoa</taxon>
        <taxon>Chordata</taxon>
        <taxon>Craniata</taxon>
        <taxon>Vertebrata</taxon>
        <taxon>Euteleostomi</taxon>
        <taxon>Actinopterygii</taxon>
        <taxon>Neopterygii</taxon>
        <taxon>Teleostei</taxon>
        <taxon>Clupei</taxon>
        <taxon>Clupeiformes</taxon>
        <taxon>Clupeoidei</taxon>
        <taxon>Clupeidae</taxon>
        <taxon>Alosa</taxon>
    </lineage>
</organism>
<evidence type="ECO:0000256" key="1">
    <source>
        <dbReference type="SAM" id="Phobius"/>
    </source>
</evidence>
<keyword evidence="1" id="KW-0472">Membrane</keyword>
<comment type="caution">
    <text evidence="2">The sequence shown here is derived from an EMBL/GenBank/DDBJ whole genome shotgun (WGS) entry which is preliminary data.</text>
</comment>
<evidence type="ECO:0000313" key="3">
    <source>
        <dbReference type="Proteomes" id="UP000823561"/>
    </source>
</evidence>
<name>A0AAV6GR51_9TELE</name>
<protein>
    <recommendedName>
        <fullName evidence="4">Secreted protein</fullName>
    </recommendedName>
</protein>
<evidence type="ECO:0008006" key="4">
    <source>
        <dbReference type="Google" id="ProtNLM"/>
    </source>
</evidence>
<feature type="transmembrane region" description="Helical" evidence="1">
    <location>
        <begin position="12"/>
        <end position="32"/>
    </location>
</feature>
<dbReference type="AlphaFoldDB" id="A0AAV6GR51"/>
<gene>
    <name evidence="2" type="ORF">AALO_G00089530</name>
</gene>
<keyword evidence="3" id="KW-1185">Reference proteome</keyword>
<proteinExistence type="predicted"/>
<reference evidence="2" key="1">
    <citation type="submission" date="2020-10" db="EMBL/GenBank/DDBJ databases">
        <title>Chromosome-scale genome assembly of the Allis shad, Alosa alosa.</title>
        <authorList>
            <person name="Margot Z."/>
            <person name="Christophe K."/>
            <person name="Cabau C."/>
            <person name="Louis A."/>
            <person name="Berthelot C."/>
            <person name="Parey E."/>
            <person name="Roest Crollius H."/>
            <person name="Montfort J."/>
            <person name="Robinson-Rechavi M."/>
            <person name="Bucao C."/>
            <person name="Bouchez O."/>
            <person name="Gislard M."/>
            <person name="Lluch J."/>
            <person name="Milhes M."/>
            <person name="Lampietro C."/>
            <person name="Lopez Roques C."/>
            <person name="Donnadieu C."/>
            <person name="Braasch I."/>
            <person name="Desvignes T."/>
            <person name="Postlethwait J."/>
            <person name="Bobe J."/>
            <person name="Guiguen Y."/>
        </authorList>
    </citation>
    <scope>NUCLEOTIDE SEQUENCE</scope>
    <source>
        <strain evidence="2">M-15738</strain>
        <tissue evidence="2">Blood</tissue>
    </source>
</reference>
<evidence type="ECO:0000313" key="2">
    <source>
        <dbReference type="EMBL" id="KAG5277624.1"/>
    </source>
</evidence>
<keyword evidence="1" id="KW-1133">Transmembrane helix</keyword>
<accession>A0AAV6GR51</accession>
<dbReference type="EMBL" id="JADWDJ010000007">
    <property type="protein sequence ID" value="KAG5277624.1"/>
    <property type="molecule type" value="Genomic_DNA"/>
</dbReference>
<keyword evidence="1" id="KW-0812">Transmembrane</keyword>
<sequence>MAMFVYGLVQAYMFVDVLCLFTFSCLCVEILSNTKRIKRTKKSCLLTLTKRHSYSQLEAINHVEQTGTDSFLVQSIRVVRRVHLTLQTHTGDVTRTL</sequence>
<dbReference type="Proteomes" id="UP000823561">
    <property type="component" value="Chromosome 7"/>
</dbReference>